<evidence type="ECO:0000313" key="2">
    <source>
        <dbReference type="Proteomes" id="UP000887013"/>
    </source>
</evidence>
<dbReference type="AlphaFoldDB" id="A0A8X6UHH5"/>
<dbReference type="OrthoDB" id="6433297at2759"/>
<dbReference type="PANTHER" id="PTHR31511:SF12">
    <property type="entry name" value="RHO TERMINATION FACTOR N-TERMINAL DOMAIN-CONTAINING PROTEIN"/>
    <property type="match status" value="1"/>
</dbReference>
<reference evidence="1" key="1">
    <citation type="submission" date="2020-08" db="EMBL/GenBank/DDBJ databases">
        <title>Multicomponent nature underlies the extraordinary mechanical properties of spider dragline silk.</title>
        <authorList>
            <person name="Kono N."/>
            <person name="Nakamura H."/>
            <person name="Mori M."/>
            <person name="Yoshida Y."/>
            <person name="Ohtoshi R."/>
            <person name="Malay A.D."/>
            <person name="Moran D.A.P."/>
            <person name="Tomita M."/>
            <person name="Numata K."/>
            <person name="Arakawa K."/>
        </authorList>
    </citation>
    <scope>NUCLEOTIDE SEQUENCE</scope>
</reference>
<proteinExistence type="predicted"/>
<organism evidence="1 2">
    <name type="scientific">Nephila pilipes</name>
    <name type="common">Giant wood spider</name>
    <name type="synonym">Nephila maculata</name>
    <dbReference type="NCBI Taxonomy" id="299642"/>
    <lineage>
        <taxon>Eukaryota</taxon>
        <taxon>Metazoa</taxon>
        <taxon>Ecdysozoa</taxon>
        <taxon>Arthropoda</taxon>
        <taxon>Chelicerata</taxon>
        <taxon>Arachnida</taxon>
        <taxon>Araneae</taxon>
        <taxon>Araneomorphae</taxon>
        <taxon>Entelegynae</taxon>
        <taxon>Araneoidea</taxon>
        <taxon>Nephilidae</taxon>
        <taxon>Nephila</taxon>
    </lineage>
</organism>
<gene>
    <name evidence="1" type="primary">AVEN_149573_1</name>
    <name evidence="1" type="ORF">NPIL_285251</name>
</gene>
<dbReference type="Proteomes" id="UP000887013">
    <property type="component" value="Unassembled WGS sequence"/>
</dbReference>
<keyword evidence="2" id="KW-1185">Reference proteome</keyword>
<protein>
    <submittedName>
        <fullName evidence="1">Uncharacterized protein</fullName>
    </submittedName>
</protein>
<dbReference type="InterPro" id="IPR043502">
    <property type="entry name" value="DNA/RNA_pol_sf"/>
</dbReference>
<sequence>MCMEISGIIVSIVKRLLVDLIFLSVMLNYMKYPEGLTEKINGPDGMMVKPPTVFRGENAIDEFLRKLLDEEKLILDTLRYVKPMVFSPTDEENYQSSTQCSICEKPLNGDANYYKIDPCHTCTAPGLAWQACLKMTKVRLELLTDIDMQLFIGKGILGDANNLYGWAMSQNLPTHDFFWTDVYANFMDVPDDSDVGYIFEVDLEYPDELHDLHNCYPLAPEKIEYVLIYNGVSNP</sequence>
<dbReference type="PANTHER" id="PTHR31511">
    <property type="entry name" value="PROTEIN CBG23764"/>
    <property type="match status" value="1"/>
</dbReference>
<dbReference type="EMBL" id="BMAW01030192">
    <property type="protein sequence ID" value="GFU15365.1"/>
    <property type="molecule type" value="Genomic_DNA"/>
</dbReference>
<accession>A0A8X6UHH5</accession>
<dbReference type="GO" id="GO:0071897">
    <property type="term" value="P:DNA biosynthetic process"/>
    <property type="evidence" value="ECO:0007669"/>
    <property type="project" value="UniProtKB-ARBA"/>
</dbReference>
<evidence type="ECO:0000313" key="1">
    <source>
        <dbReference type="EMBL" id="GFU15365.1"/>
    </source>
</evidence>
<name>A0A8X6UHH5_NEPPI</name>
<comment type="caution">
    <text evidence="1">The sequence shown here is derived from an EMBL/GenBank/DDBJ whole genome shotgun (WGS) entry which is preliminary data.</text>
</comment>
<dbReference type="SUPFAM" id="SSF56672">
    <property type="entry name" value="DNA/RNA polymerases"/>
    <property type="match status" value="1"/>
</dbReference>